<organism evidence="1 2">
    <name type="scientific">Trapa natans</name>
    <name type="common">Water chestnut</name>
    <dbReference type="NCBI Taxonomy" id="22666"/>
    <lineage>
        <taxon>Eukaryota</taxon>
        <taxon>Viridiplantae</taxon>
        <taxon>Streptophyta</taxon>
        <taxon>Embryophyta</taxon>
        <taxon>Tracheophyta</taxon>
        <taxon>Spermatophyta</taxon>
        <taxon>Magnoliopsida</taxon>
        <taxon>eudicotyledons</taxon>
        <taxon>Gunneridae</taxon>
        <taxon>Pentapetalae</taxon>
        <taxon>rosids</taxon>
        <taxon>malvids</taxon>
        <taxon>Myrtales</taxon>
        <taxon>Lythraceae</taxon>
        <taxon>Trapa</taxon>
    </lineage>
</organism>
<reference evidence="1 2" key="1">
    <citation type="journal article" date="2023" name="Hortic Res">
        <title>Pangenome of water caltrop reveals structural variations and asymmetric subgenome divergence after allopolyploidization.</title>
        <authorList>
            <person name="Zhang X."/>
            <person name="Chen Y."/>
            <person name="Wang L."/>
            <person name="Yuan Y."/>
            <person name="Fang M."/>
            <person name="Shi L."/>
            <person name="Lu R."/>
            <person name="Comes H.P."/>
            <person name="Ma Y."/>
            <person name="Chen Y."/>
            <person name="Huang G."/>
            <person name="Zhou Y."/>
            <person name="Zheng Z."/>
            <person name="Qiu Y."/>
        </authorList>
    </citation>
    <scope>NUCLEOTIDE SEQUENCE [LARGE SCALE GENOMIC DNA]</scope>
    <source>
        <strain evidence="1">F231</strain>
    </source>
</reference>
<sequence length="95" mass="10006">MPGKDNGKGMDGGGDQGRICRPVRQIGRNSWLGGSIGIASKPESFVAFRLRPQGGGGVWGWSFVGFLLPTLDLDEEDAFAIPAIPAIPGIRLGLE</sequence>
<dbReference type="EMBL" id="JAXQNO010000015">
    <property type="protein sequence ID" value="KAK4783387.1"/>
    <property type="molecule type" value="Genomic_DNA"/>
</dbReference>
<keyword evidence="2" id="KW-1185">Reference proteome</keyword>
<comment type="caution">
    <text evidence="1">The sequence shown here is derived from an EMBL/GenBank/DDBJ whole genome shotgun (WGS) entry which is preliminary data.</text>
</comment>
<dbReference type="AlphaFoldDB" id="A0AAN7LBG8"/>
<dbReference type="Proteomes" id="UP001346149">
    <property type="component" value="Unassembled WGS sequence"/>
</dbReference>
<name>A0AAN7LBG8_TRANT</name>
<evidence type="ECO:0000313" key="2">
    <source>
        <dbReference type="Proteomes" id="UP001346149"/>
    </source>
</evidence>
<evidence type="ECO:0000313" key="1">
    <source>
        <dbReference type="EMBL" id="KAK4783387.1"/>
    </source>
</evidence>
<gene>
    <name evidence="1" type="ORF">SAY86_007761</name>
</gene>
<protein>
    <submittedName>
        <fullName evidence="1">Uncharacterized protein</fullName>
    </submittedName>
</protein>
<accession>A0AAN7LBG8</accession>
<proteinExistence type="predicted"/>